<feature type="region of interest" description="Disordered" evidence="1">
    <location>
        <begin position="46"/>
        <end position="67"/>
    </location>
</feature>
<sequence length="93" mass="10519">EATGNNHKQKKEDFFVVFSPFQITHFNNGLEASSDSDDEDKLHIVEDDNLQEQDGADADRTTPLDSHDDTSTVLLHNGSWNGAWQRLMCVLCR</sequence>
<organism evidence="2 3">
    <name type="scientific">Oryzias sinensis</name>
    <name type="common">Chinese medaka</name>
    <dbReference type="NCBI Taxonomy" id="183150"/>
    <lineage>
        <taxon>Eukaryota</taxon>
        <taxon>Metazoa</taxon>
        <taxon>Chordata</taxon>
        <taxon>Craniata</taxon>
        <taxon>Vertebrata</taxon>
        <taxon>Euteleostomi</taxon>
        <taxon>Actinopterygii</taxon>
        <taxon>Neopterygii</taxon>
        <taxon>Teleostei</taxon>
        <taxon>Neoteleostei</taxon>
        <taxon>Acanthomorphata</taxon>
        <taxon>Ovalentaria</taxon>
        <taxon>Atherinomorphae</taxon>
        <taxon>Beloniformes</taxon>
        <taxon>Adrianichthyidae</taxon>
        <taxon>Oryziinae</taxon>
        <taxon>Oryzias</taxon>
    </lineage>
</organism>
<dbReference type="Proteomes" id="UP000694383">
    <property type="component" value="Unplaced"/>
</dbReference>
<accession>A0A8C8DLT8</accession>
<evidence type="ECO:0000313" key="3">
    <source>
        <dbReference type="Proteomes" id="UP000694383"/>
    </source>
</evidence>
<protein>
    <submittedName>
        <fullName evidence="2">Uncharacterized protein</fullName>
    </submittedName>
</protein>
<evidence type="ECO:0000313" key="2">
    <source>
        <dbReference type="Ensembl" id="ENSOSIP00000014480.1"/>
    </source>
</evidence>
<name>A0A8C8DLT8_9TELE</name>
<dbReference type="Ensembl" id="ENSOSIT00000015311.1">
    <property type="protein sequence ID" value="ENSOSIP00000014480.1"/>
    <property type="gene ID" value="ENSOSIG00000008190.1"/>
</dbReference>
<feature type="compositionally biased region" description="Basic and acidic residues" evidence="1">
    <location>
        <begin position="57"/>
        <end position="67"/>
    </location>
</feature>
<evidence type="ECO:0000256" key="1">
    <source>
        <dbReference type="SAM" id="MobiDB-lite"/>
    </source>
</evidence>
<reference evidence="2" key="2">
    <citation type="submission" date="2025-09" db="UniProtKB">
        <authorList>
            <consortium name="Ensembl"/>
        </authorList>
    </citation>
    <scope>IDENTIFICATION</scope>
</reference>
<proteinExistence type="predicted"/>
<keyword evidence="3" id="KW-1185">Reference proteome</keyword>
<dbReference type="AlphaFoldDB" id="A0A8C8DLT8"/>
<reference evidence="2" key="1">
    <citation type="submission" date="2025-08" db="UniProtKB">
        <authorList>
            <consortium name="Ensembl"/>
        </authorList>
    </citation>
    <scope>IDENTIFICATION</scope>
</reference>
<feature type="compositionally biased region" description="Acidic residues" evidence="1">
    <location>
        <begin position="47"/>
        <end position="56"/>
    </location>
</feature>